<evidence type="ECO:0000256" key="4">
    <source>
        <dbReference type="ARBA" id="ARBA00022989"/>
    </source>
</evidence>
<dbReference type="InterPro" id="IPR002994">
    <property type="entry name" value="Surf1/Shy1"/>
</dbReference>
<reference evidence="7 8" key="1">
    <citation type="submission" date="2020-08" db="EMBL/GenBank/DDBJ databases">
        <title>Genome sequence of Diaphorobacter ruginosibacter DSM 27467T.</title>
        <authorList>
            <person name="Hyun D.-W."/>
            <person name="Bae J.-W."/>
        </authorList>
    </citation>
    <scope>NUCLEOTIDE SEQUENCE [LARGE SCALE GENOMIC DNA]</scope>
    <source>
        <strain evidence="7 8">DSM 27467</strain>
    </source>
</reference>
<dbReference type="InterPro" id="IPR045214">
    <property type="entry name" value="Surf1/Surf4"/>
</dbReference>
<protein>
    <recommendedName>
        <fullName evidence="6">SURF1-like protein</fullName>
    </recommendedName>
</protein>
<keyword evidence="5 6" id="KW-0472">Membrane</keyword>
<keyword evidence="3 6" id="KW-0812">Transmembrane</keyword>
<evidence type="ECO:0000256" key="5">
    <source>
        <dbReference type="ARBA" id="ARBA00023136"/>
    </source>
</evidence>
<dbReference type="Pfam" id="PF02104">
    <property type="entry name" value="SURF1"/>
    <property type="match status" value="1"/>
</dbReference>
<gene>
    <name evidence="7" type="ORF">H9K76_07400</name>
</gene>
<comment type="subcellular location">
    <subcellularLocation>
        <location evidence="6">Cell membrane</location>
        <topology evidence="6">Multi-pass membrane protein</topology>
    </subcellularLocation>
    <subcellularLocation>
        <location evidence="1">Membrane</location>
    </subcellularLocation>
</comment>
<sequence length="259" mass="28211">MLTVVGIALFFGFVTLGTWQVQRRAWKLDLMERVETRLHQPPISVSQFAGTGPSGDIAEQHAYQPVFAQGRWLADKTVFTQALTELGAGFWTITPLALNDGRIVLVNRGFVPEGQRAAVVQPAGGADNLPGEVRVEGLLRASEPDGGFLRRNDAASGKWYSRDVVAIGHAMGLADVQPWFIDLGIPANAHVNADTPLPASAMQGPWPRPGMTVVKFHNSHAVYIFTWYSLALMVLLAAWLVVRHERRKAAGSLGATHDD</sequence>
<keyword evidence="8" id="KW-1185">Reference proteome</keyword>
<comment type="caution">
    <text evidence="6">Lacks conserved residue(s) required for the propagation of feature annotation.</text>
</comment>
<dbReference type="GO" id="GO:0005886">
    <property type="term" value="C:plasma membrane"/>
    <property type="evidence" value="ECO:0007669"/>
    <property type="project" value="UniProtKB-SubCell"/>
</dbReference>
<dbReference type="CDD" id="cd06662">
    <property type="entry name" value="SURF1"/>
    <property type="match status" value="1"/>
</dbReference>
<evidence type="ECO:0000313" key="8">
    <source>
        <dbReference type="Proteomes" id="UP000515811"/>
    </source>
</evidence>
<dbReference type="AlphaFoldDB" id="A0A7G9RV70"/>
<feature type="transmembrane region" description="Helical" evidence="6">
    <location>
        <begin position="221"/>
        <end position="242"/>
    </location>
</feature>
<keyword evidence="6" id="KW-1003">Cell membrane</keyword>
<dbReference type="PANTHER" id="PTHR23427:SF2">
    <property type="entry name" value="SURFEIT LOCUS PROTEIN 1"/>
    <property type="match status" value="1"/>
</dbReference>
<dbReference type="KEGG" id="drg:H9K76_07400"/>
<dbReference type="Proteomes" id="UP000515811">
    <property type="component" value="Chromosome"/>
</dbReference>
<name>A0A7G9RV70_9BURK</name>
<evidence type="ECO:0000256" key="2">
    <source>
        <dbReference type="ARBA" id="ARBA00007165"/>
    </source>
</evidence>
<accession>A0A7G9RV70</accession>
<organism evidence="7 8">
    <name type="scientific">Diaphorobacter ruginosibacter</name>
    <dbReference type="NCBI Taxonomy" id="1715720"/>
    <lineage>
        <taxon>Bacteria</taxon>
        <taxon>Pseudomonadati</taxon>
        <taxon>Pseudomonadota</taxon>
        <taxon>Betaproteobacteria</taxon>
        <taxon>Burkholderiales</taxon>
        <taxon>Comamonadaceae</taxon>
        <taxon>Diaphorobacter</taxon>
    </lineage>
</organism>
<dbReference type="EMBL" id="CP060714">
    <property type="protein sequence ID" value="QNN59495.1"/>
    <property type="molecule type" value="Genomic_DNA"/>
</dbReference>
<evidence type="ECO:0000256" key="3">
    <source>
        <dbReference type="ARBA" id="ARBA00022692"/>
    </source>
</evidence>
<comment type="similarity">
    <text evidence="2 6">Belongs to the SURF1 family.</text>
</comment>
<evidence type="ECO:0000256" key="6">
    <source>
        <dbReference type="RuleBase" id="RU363076"/>
    </source>
</evidence>
<evidence type="ECO:0000256" key="1">
    <source>
        <dbReference type="ARBA" id="ARBA00004370"/>
    </source>
</evidence>
<dbReference type="PROSITE" id="PS50895">
    <property type="entry name" value="SURF1"/>
    <property type="match status" value="1"/>
</dbReference>
<dbReference type="PANTHER" id="PTHR23427">
    <property type="entry name" value="SURFEIT LOCUS PROTEIN"/>
    <property type="match status" value="1"/>
</dbReference>
<keyword evidence="4 6" id="KW-1133">Transmembrane helix</keyword>
<proteinExistence type="inferred from homology"/>
<evidence type="ECO:0000313" key="7">
    <source>
        <dbReference type="EMBL" id="QNN59495.1"/>
    </source>
</evidence>